<gene>
    <name evidence="1" type="ORF">LOD99_3169</name>
</gene>
<dbReference type="InterPro" id="IPR036397">
    <property type="entry name" value="RNaseH_sf"/>
</dbReference>
<dbReference type="GO" id="GO:0003676">
    <property type="term" value="F:nucleic acid binding"/>
    <property type="evidence" value="ECO:0007669"/>
    <property type="project" value="InterPro"/>
</dbReference>
<dbReference type="Gene3D" id="3.30.420.10">
    <property type="entry name" value="Ribonuclease H-like superfamily/Ribonuclease H"/>
    <property type="match status" value="1"/>
</dbReference>
<dbReference type="AlphaFoldDB" id="A0AAV7JZA1"/>
<comment type="caution">
    <text evidence="1">The sequence shown here is derived from an EMBL/GenBank/DDBJ whole genome shotgun (WGS) entry which is preliminary data.</text>
</comment>
<proteinExistence type="predicted"/>
<protein>
    <submittedName>
        <fullName evidence="1">Transposable element tcb1 transposase</fullName>
    </submittedName>
</protein>
<evidence type="ECO:0000313" key="1">
    <source>
        <dbReference type="EMBL" id="KAI6653993.1"/>
    </source>
</evidence>
<sequence>MNVGDHGIAIRSKAIGMLEAGISQKDVALRLGAGLRSIKRWRAAAKRGVTCLDAISRSSKTGSIVKRSMLLNMSDFLFMQDGVPAHTAKATQEWCTINFSRFWKKGEWSVNSPDLNPIENLWSILTDRVDKLGQVNTIQNLIQNIKLAWISIDANVLNNLVSGMPDRIRKVVELHGDYIGQ</sequence>
<dbReference type="Proteomes" id="UP001165289">
    <property type="component" value="Unassembled WGS sequence"/>
</dbReference>
<evidence type="ECO:0000313" key="2">
    <source>
        <dbReference type="Proteomes" id="UP001165289"/>
    </source>
</evidence>
<organism evidence="1 2">
    <name type="scientific">Oopsacas minuta</name>
    <dbReference type="NCBI Taxonomy" id="111878"/>
    <lineage>
        <taxon>Eukaryota</taxon>
        <taxon>Metazoa</taxon>
        <taxon>Porifera</taxon>
        <taxon>Hexactinellida</taxon>
        <taxon>Hexasterophora</taxon>
        <taxon>Lyssacinosida</taxon>
        <taxon>Leucopsacidae</taxon>
        <taxon>Oopsacas</taxon>
    </lineage>
</organism>
<reference evidence="1 2" key="1">
    <citation type="journal article" date="2023" name="BMC Biol.">
        <title>The compact genome of the sponge Oopsacas minuta (Hexactinellida) is lacking key metazoan core genes.</title>
        <authorList>
            <person name="Santini S."/>
            <person name="Schenkelaars Q."/>
            <person name="Jourda C."/>
            <person name="Duchesne M."/>
            <person name="Belahbib H."/>
            <person name="Rocher C."/>
            <person name="Selva M."/>
            <person name="Riesgo A."/>
            <person name="Vervoort M."/>
            <person name="Leys S.P."/>
            <person name="Kodjabachian L."/>
            <person name="Le Bivic A."/>
            <person name="Borchiellini C."/>
            <person name="Claverie J.M."/>
            <person name="Renard E."/>
        </authorList>
    </citation>
    <scope>NUCLEOTIDE SEQUENCE [LARGE SCALE GENOMIC DNA]</scope>
    <source>
        <strain evidence="1">SPO-2</strain>
    </source>
</reference>
<keyword evidence="2" id="KW-1185">Reference proteome</keyword>
<dbReference type="EMBL" id="JAKMXF010000244">
    <property type="protein sequence ID" value="KAI6653993.1"/>
    <property type="molecule type" value="Genomic_DNA"/>
</dbReference>
<accession>A0AAV7JZA1</accession>
<name>A0AAV7JZA1_9METZ</name>